<name>A0ABV3PE37_9ACTN</name>
<evidence type="ECO:0000313" key="2">
    <source>
        <dbReference type="EMBL" id="MEW9267623.1"/>
    </source>
</evidence>
<organism evidence="2 3">
    <name type="scientific">Kineococcus endophyticus</name>
    <dbReference type="NCBI Taxonomy" id="1181883"/>
    <lineage>
        <taxon>Bacteria</taxon>
        <taxon>Bacillati</taxon>
        <taxon>Actinomycetota</taxon>
        <taxon>Actinomycetes</taxon>
        <taxon>Kineosporiales</taxon>
        <taxon>Kineosporiaceae</taxon>
        <taxon>Kineococcus</taxon>
    </lineage>
</organism>
<keyword evidence="1" id="KW-0472">Membrane</keyword>
<reference evidence="2 3" key="1">
    <citation type="submission" date="2024-07" db="EMBL/GenBank/DDBJ databases">
        <authorList>
            <person name="Thanompreechachai J."/>
            <person name="Duangmal K."/>
        </authorList>
    </citation>
    <scope>NUCLEOTIDE SEQUENCE [LARGE SCALE GENOMIC DNA]</scope>
    <source>
        <strain evidence="2 3">KCTC 19886</strain>
    </source>
</reference>
<accession>A0ABV3PE37</accession>
<comment type="caution">
    <text evidence="2">The sequence shown here is derived from an EMBL/GenBank/DDBJ whole genome shotgun (WGS) entry which is preliminary data.</text>
</comment>
<protein>
    <recommendedName>
        <fullName evidence="4">Integral membrane protein</fullName>
    </recommendedName>
</protein>
<feature type="transmembrane region" description="Helical" evidence="1">
    <location>
        <begin position="12"/>
        <end position="32"/>
    </location>
</feature>
<keyword evidence="1" id="KW-0812">Transmembrane</keyword>
<feature type="transmembrane region" description="Helical" evidence="1">
    <location>
        <begin position="44"/>
        <end position="62"/>
    </location>
</feature>
<dbReference type="Proteomes" id="UP001555826">
    <property type="component" value="Unassembled WGS sequence"/>
</dbReference>
<proteinExistence type="predicted"/>
<gene>
    <name evidence="2" type="ORF">AB1207_23020</name>
</gene>
<feature type="transmembrane region" description="Helical" evidence="1">
    <location>
        <begin position="106"/>
        <end position="128"/>
    </location>
</feature>
<keyword evidence="3" id="KW-1185">Reference proteome</keyword>
<keyword evidence="1" id="KW-1133">Transmembrane helix</keyword>
<evidence type="ECO:0008006" key="4">
    <source>
        <dbReference type="Google" id="ProtNLM"/>
    </source>
</evidence>
<feature type="transmembrane region" description="Helical" evidence="1">
    <location>
        <begin position="74"/>
        <end position="94"/>
    </location>
</feature>
<dbReference type="EMBL" id="JBFNQN010000020">
    <property type="protein sequence ID" value="MEW9267623.1"/>
    <property type="molecule type" value="Genomic_DNA"/>
</dbReference>
<evidence type="ECO:0000256" key="1">
    <source>
        <dbReference type="SAM" id="Phobius"/>
    </source>
</evidence>
<dbReference type="RefSeq" id="WP_367641035.1">
    <property type="nucleotide sequence ID" value="NZ_JBFNQN010000020.1"/>
</dbReference>
<sequence>MSAPGAARRTTGLGRVLVALYAVFAIAAVSRASVQIATDFHEAPLAYVLSAFAGVVYVLATVGLGRSGPRWRRVAWIACSVELLGVLTVGSLSLADAEAFPRATVWSGYGAGYGFIPLVLPVLGLVYLRRESRAAHRAV</sequence>
<evidence type="ECO:0000313" key="3">
    <source>
        <dbReference type="Proteomes" id="UP001555826"/>
    </source>
</evidence>